<dbReference type="Proteomes" id="UP000249390">
    <property type="component" value="Unassembled WGS sequence"/>
</dbReference>
<name>A0A328E3Q7_9ASTE</name>
<protein>
    <submittedName>
        <fullName evidence="2">Uncharacterized protein</fullName>
    </submittedName>
</protein>
<proteinExistence type="predicted"/>
<keyword evidence="3" id="KW-1185">Reference proteome</keyword>
<gene>
    <name evidence="2" type="ORF">DM860_010810</name>
</gene>
<feature type="region of interest" description="Disordered" evidence="1">
    <location>
        <begin position="1"/>
        <end position="22"/>
    </location>
</feature>
<evidence type="ECO:0000256" key="1">
    <source>
        <dbReference type="SAM" id="MobiDB-lite"/>
    </source>
</evidence>
<organism evidence="2 3">
    <name type="scientific">Cuscuta australis</name>
    <dbReference type="NCBI Taxonomy" id="267555"/>
    <lineage>
        <taxon>Eukaryota</taxon>
        <taxon>Viridiplantae</taxon>
        <taxon>Streptophyta</taxon>
        <taxon>Embryophyta</taxon>
        <taxon>Tracheophyta</taxon>
        <taxon>Spermatophyta</taxon>
        <taxon>Magnoliopsida</taxon>
        <taxon>eudicotyledons</taxon>
        <taxon>Gunneridae</taxon>
        <taxon>Pentapetalae</taxon>
        <taxon>asterids</taxon>
        <taxon>lamiids</taxon>
        <taxon>Solanales</taxon>
        <taxon>Convolvulaceae</taxon>
        <taxon>Cuscuteae</taxon>
        <taxon>Cuscuta</taxon>
        <taxon>Cuscuta subgen. Grammica</taxon>
        <taxon>Cuscuta sect. Cleistogrammica</taxon>
    </lineage>
</organism>
<evidence type="ECO:0000313" key="3">
    <source>
        <dbReference type="Proteomes" id="UP000249390"/>
    </source>
</evidence>
<reference evidence="2 3" key="1">
    <citation type="submission" date="2018-06" db="EMBL/GenBank/DDBJ databases">
        <title>The Genome of Cuscuta australis (Dodder) Provides Insight into the Evolution of Plant Parasitism.</title>
        <authorList>
            <person name="Liu H."/>
        </authorList>
    </citation>
    <scope>NUCLEOTIDE SEQUENCE [LARGE SCALE GENOMIC DNA]</scope>
    <source>
        <strain evidence="3">cv. Yunnan</strain>
        <tissue evidence="2">Vines</tissue>
    </source>
</reference>
<evidence type="ECO:0000313" key="2">
    <source>
        <dbReference type="EMBL" id="RAL51308.1"/>
    </source>
</evidence>
<dbReference type="EMBL" id="NQVE01000050">
    <property type="protein sequence ID" value="RAL51308.1"/>
    <property type="molecule type" value="Genomic_DNA"/>
</dbReference>
<comment type="caution">
    <text evidence="2">The sequence shown here is derived from an EMBL/GenBank/DDBJ whole genome shotgun (WGS) entry which is preliminary data.</text>
</comment>
<accession>A0A328E3Q7</accession>
<dbReference type="AlphaFoldDB" id="A0A328E3Q7"/>
<sequence length="101" mass="11975">MELIPPLMEKKNGNHGSGILQQMTKFRSSETRWWRKRRTATMPNYKDGHQLLPLNLQIRHRIRIRTAVTPPADPPPYTISDDFDAHEREDRTWILKILCLE</sequence>